<sequence>PEPTRSISVTFDKIQLQLAKSSLKKDKMPNDHNLEDYGQKKKELLIILQQVRDLNNATNSDTVEETI</sequence>
<feature type="non-terminal residue" evidence="1">
    <location>
        <position position="1"/>
    </location>
</feature>
<name>A0ABN7VH30_GIGMA</name>
<organism evidence="1 2">
    <name type="scientific">Gigaspora margarita</name>
    <dbReference type="NCBI Taxonomy" id="4874"/>
    <lineage>
        <taxon>Eukaryota</taxon>
        <taxon>Fungi</taxon>
        <taxon>Fungi incertae sedis</taxon>
        <taxon>Mucoromycota</taxon>
        <taxon>Glomeromycotina</taxon>
        <taxon>Glomeromycetes</taxon>
        <taxon>Diversisporales</taxon>
        <taxon>Gigasporaceae</taxon>
        <taxon>Gigaspora</taxon>
    </lineage>
</organism>
<dbReference type="Proteomes" id="UP000789901">
    <property type="component" value="Unassembled WGS sequence"/>
</dbReference>
<keyword evidence="2" id="KW-1185">Reference proteome</keyword>
<proteinExistence type="predicted"/>
<dbReference type="EMBL" id="CAJVQB010014752">
    <property type="protein sequence ID" value="CAG8770470.1"/>
    <property type="molecule type" value="Genomic_DNA"/>
</dbReference>
<comment type="caution">
    <text evidence="1">The sequence shown here is derived from an EMBL/GenBank/DDBJ whole genome shotgun (WGS) entry which is preliminary data.</text>
</comment>
<accession>A0ABN7VH30</accession>
<gene>
    <name evidence="1" type="ORF">GMARGA_LOCUS18463</name>
</gene>
<evidence type="ECO:0000313" key="1">
    <source>
        <dbReference type="EMBL" id="CAG8770470.1"/>
    </source>
</evidence>
<evidence type="ECO:0000313" key="2">
    <source>
        <dbReference type="Proteomes" id="UP000789901"/>
    </source>
</evidence>
<reference evidence="1 2" key="1">
    <citation type="submission" date="2021-06" db="EMBL/GenBank/DDBJ databases">
        <authorList>
            <person name="Kallberg Y."/>
            <person name="Tangrot J."/>
            <person name="Rosling A."/>
        </authorList>
    </citation>
    <scope>NUCLEOTIDE SEQUENCE [LARGE SCALE GENOMIC DNA]</scope>
    <source>
        <strain evidence="1 2">120-4 pot B 10/14</strain>
    </source>
</reference>
<protein>
    <submittedName>
        <fullName evidence="1">17025_t:CDS:1</fullName>
    </submittedName>
</protein>